<dbReference type="Gene3D" id="3.40.50.1000">
    <property type="entry name" value="HAD superfamily/HAD-like"/>
    <property type="match status" value="1"/>
</dbReference>
<dbReference type="NCBIfam" id="TIGR01549">
    <property type="entry name" value="HAD-SF-IA-v1"/>
    <property type="match status" value="1"/>
</dbReference>
<keyword evidence="2 4" id="KW-0378">Hydrolase</keyword>
<evidence type="ECO:0000256" key="2">
    <source>
        <dbReference type="ARBA" id="ARBA00022801"/>
    </source>
</evidence>
<dbReference type="NCBIfam" id="TIGR01509">
    <property type="entry name" value="HAD-SF-IA-v3"/>
    <property type="match status" value="1"/>
</dbReference>
<protein>
    <submittedName>
        <fullName evidence="4">Putative hydrolase of the HAD superfamily</fullName>
    </submittedName>
</protein>
<keyword evidence="5" id="KW-1185">Reference proteome</keyword>
<sequence>MRAVFFDLDETLLDHTSAVRVGAAALAKELGHPNPAEAIESWFALERHFFDRYLAGELSFLEQRRARVRGLAAEVGRELDDAEADAVFATYFSHYQASWVAFPDVEACFAELRTRADVRLGVVTNGDARGQRAKLARLGLLDAMDVVVTAEEVGCAKPDPRIYRAACERAGVPVEDAVMVGDRLDVDADGARAAGLLGVWLDRGGQLSGARHPAAHDGSRLVRISSLTELPALVADGTGQS</sequence>
<evidence type="ECO:0000256" key="1">
    <source>
        <dbReference type="ARBA" id="ARBA00001946"/>
    </source>
</evidence>
<evidence type="ECO:0000313" key="4">
    <source>
        <dbReference type="EMBL" id="REF36983.1"/>
    </source>
</evidence>
<dbReference type="InterPro" id="IPR051400">
    <property type="entry name" value="HAD-like_hydrolase"/>
</dbReference>
<accession>A0A3D9V8F2</accession>
<dbReference type="PRINTS" id="PR00413">
    <property type="entry name" value="HADHALOGNASE"/>
</dbReference>
<dbReference type="Pfam" id="PF00702">
    <property type="entry name" value="Hydrolase"/>
    <property type="match status" value="1"/>
</dbReference>
<dbReference type="SUPFAM" id="SSF56784">
    <property type="entry name" value="HAD-like"/>
    <property type="match status" value="1"/>
</dbReference>
<dbReference type="PANTHER" id="PTHR46470">
    <property type="entry name" value="N-ACYLNEURAMINATE-9-PHOSPHATASE"/>
    <property type="match status" value="1"/>
</dbReference>
<gene>
    <name evidence="4" type="ORF">DFJ64_2419</name>
</gene>
<comment type="cofactor">
    <cofactor evidence="1">
        <name>Mg(2+)</name>
        <dbReference type="ChEBI" id="CHEBI:18420"/>
    </cofactor>
</comment>
<evidence type="ECO:0000313" key="5">
    <source>
        <dbReference type="Proteomes" id="UP000256485"/>
    </source>
</evidence>
<dbReference type="SFLD" id="SFLDG01129">
    <property type="entry name" value="C1.5:_HAD__Beta-PGM__Phosphata"/>
    <property type="match status" value="1"/>
</dbReference>
<dbReference type="InterPro" id="IPR023214">
    <property type="entry name" value="HAD_sf"/>
</dbReference>
<dbReference type="PANTHER" id="PTHR46470:SF4">
    <property type="entry name" value="5-AMINO-6-(5-PHOSPHO-D-RIBITYLAMINO)URACIL PHOSPHATASE YIGB"/>
    <property type="match status" value="1"/>
</dbReference>
<reference evidence="4 5" key="1">
    <citation type="submission" date="2018-08" db="EMBL/GenBank/DDBJ databases">
        <title>Sequencing the genomes of 1000 actinobacteria strains.</title>
        <authorList>
            <person name="Klenk H.-P."/>
        </authorList>
    </citation>
    <scope>NUCLEOTIDE SEQUENCE [LARGE SCALE GENOMIC DNA]</scope>
    <source>
        <strain evidence="4 5">DSM 22891</strain>
    </source>
</reference>
<dbReference type="RefSeq" id="WP_115850525.1">
    <property type="nucleotide sequence ID" value="NZ_QTUC01000001.1"/>
</dbReference>
<evidence type="ECO:0000256" key="3">
    <source>
        <dbReference type="ARBA" id="ARBA00022842"/>
    </source>
</evidence>
<dbReference type="Proteomes" id="UP000256485">
    <property type="component" value="Unassembled WGS sequence"/>
</dbReference>
<dbReference type="GO" id="GO:0044281">
    <property type="term" value="P:small molecule metabolic process"/>
    <property type="evidence" value="ECO:0007669"/>
    <property type="project" value="UniProtKB-ARBA"/>
</dbReference>
<keyword evidence="3" id="KW-0460">Magnesium</keyword>
<dbReference type="InterPro" id="IPR036412">
    <property type="entry name" value="HAD-like_sf"/>
</dbReference>
<dbReference type="OrthoDB" id="9810501at2"/>
<dbReference type="Gene3D" id="1.20.120.1600">
    <property type="match status" value="1"/>
</dbReference>
<dbReference type="AlphaFoldDB" id="A0A3D9V8F2"/>
<name>A0A3D9V8F2_THECX</name>
<dbReference type="EMBL" id="QTUC01000001">
    <property type="protein sequence ID" value="REF36983.1"/>
    <property type="molecule type" value="Genomic_DNA"/>
</dbReference>
<organism evidence="4 5">
    <name type="scientific">Thermasporomyces composti</name>
    <dbReference type="NCBI Taxonomy" id="696763"/>
    <lineage>
        <taxon>Bacteria</taxon>
        <taxon>Bacillati</taxon>
        <taxon>Actinomycetota</taxon>
        <taxon>Actinomycetes</taxon>
        <taxon>Propionibacteriales</taxon>
        <taxon>Nocardioidaceae</taxon>
        <taxon>Thermasporomyces</taxon>
    </lineage>
</organism>
<dbReference type="SFLD" id="SFLDG01135">
    <property type="entry name" value="C1.5.6:_HAD__Beta-PGM__Phospha"/>
    <property type="match status" value="1"/>
</dbReference>
<dbReference type="GO" id="GO:0016787">
    <property type="term" value="F:hydrolase activity"/>
    <property type="evidence" value="ECO:0007669"/>
    <property type="project" value="UniProtKB-KW"/>
</dbReference>
<comment type="caution">
    <text evidence="4">The sequence shown here is derived from an EMBL/GenBank/DDBJ whole genome shotgun (WGS) entry which is preliminary data.</text>
</comment>
<proteinExistence type="predicted"/>
<dbReference type="SFLD" id="SFLDS00003">
    <property type="entry name" value="Haloacid_Dehalogenase"/>
    <property type="match status" value="1"/>
</dbReference>
<dbReference type="InterPro" id="IPR006439">
    <property type="entry name" value="HAD-SF_hydro_IA"/>
</dbReference>